<name>B9F9L5_ORYSJ</name>
<dbReference type="PANTHER" id="PTHR22870">
    <property type="entry name" value="REGULATOR OF CHROMOSOME CONDENSATION"/>
    <property type="match status" value="1"/>
</dbReference>
<evidence type="ECO:0000256" key="2">
    <source>
        <dbReference type="PROSITE-ProRule" id="PRU00235"/>
    </source>
</evidence>
<dbReference type="SUPFAM" id="SSF50985">
    <property type="entry name" value="RCC1/BLIP-II"/>
    <property type="match status" value="1"/>
</dbReference>
<accession>B9F9L5</accession>
<evidence type="ECO:0000313" key="4">
    <source>
        <dbReference type="EMBL" id="EEE59463.1"/>
    </source>
</evidence>
<feature type="repeat" description="RCC1" evidence="2">
    <location>
        <begin position="402"/>
        <end position="463"/>
    </location>
</feature>
<dbReference type="InterPro" id="IPR058923">
    <property type="entry name" value="RCC1-like_dom"/>
</dbReference>
<evidence type="ECO:0000256" key="1">
    <source>
        <dbReference type="ARBA" id="ARBA00022737"/>
    </source>
</evidence>
<sequence length="581" mass="63179">METTLVTVREEGEHCHRLQTRKEGGQGNDTTNGKWGPIPSLSWLTLFDDHDLYRYYEIGIWVSYLDRGVSAYTDKAMDMDDMLGGLRVAGVPTKSAIYLWGYNHSGQTARKGKECHLRIPKSLPPKLFKWQDGKNLRWIDVACGRGHTAAVASDGSLYTWGANDFGQLGDGTEESAKEPQKVKALETEFVKSVSCGAHCTAAVAEPRENNGTISRSRLWVWGQNQGSDYPRLFWGAFAPNTASGATEQSTITCASSQFLSLRCLSLEVIHQVSCGAVHVMALSEDGLLQAWGYNEYGQLGRGCTSEGLQGARVLNAYARFLDEAPELVKIVRVSCGEYHTAAISENGEVYTWGLGSMGQLGHCSLQSGDKELIPRRVVALDRTVIRDVSCGGVHSCAVTEDGALYAWGGGHVGQLGLGPQSGFFSCALNGSDMLLRNIPVLVIPSGVQLVTCGHSHTLVSMKDSRIYGWGYNSYGQAANEKSTYAWFPSPVDWCVGEVRRLAAGGGHSAVLTDACSLKELCEFKLAETVNMSNALLIEDVASRTGGDALARLCEKLREHLVEQGECELLENQMIEEVEAKA</sequence>
<feature type="domain" description="RCC1-like" evidence="3">
    <location>
        <begin position="265"/>
        <end position="513"/>
    </location>
</feature>
<feature type="repeat" description="RCC1" evidence="2">
    <location>
        <begin position="464"/>
        <end position="514"/>
    </location>
</feature>
<keyword evidence="1" id="KW-0677">Repeat</keyword>
<feature type="repeat" description="RCC1" evidence="2">
    <location>
        <begin position="155"/>
        <end position="206"/>
    </location>
</feature>
<dbReference type="Pfam" id="PF25390">
    <property type="entry name" value="WD40_RLD"/>
    <property type="match status" value="1"/>
</dbReference>
<dbReference type="InterPro" id="IPR009091">
    <property type="entry name" value="RCC1/BLIP-II"/>
</dbReference>
<dbReference type="AlphaFoldDB" id="B9F9L5"/>
<protein>
    <recommendedName>
        <fullName evidence="3">RCC1-like domain-containing protein</fullName>
    </recommendedName>
</protein>
<dbReference type="InterPro" id="IPR051210">
    <property type="entry name" value="Ub_ligase/GEF_domain"/>
</dbReference>
<feature type="repeat" description="RCC1" evidence="2">
    <location>
        <begin position="347"/>
        <end position="401"/>
    </location>
</feature>
<dbReference type="Gene3D" id="2.130.10.30">
    <property type="entry name" value="Regulator of chromosome condensation 1/beta-lactamase-inhibitor protein II"/>
    <property type="match status" value="3"/>
</dbReference>
<organism evidence="4">
    <name type="scientific">Oryza sativa subsp. japonica</name>
    <name type="common">Rice</name>
    <dbReference type="NCBI Taxonomy" id="39947"/>
    <lineage>
        <taxon>Eukaryota</taxon>
        <taxon>Viridiplantae</taxon>
        <taxon>Streptophyta</taxon>
        <taxon>Embryophyta</taxon>
        <taxon>Tracheophyta</taxon>
        <taxon>Spermatophyta</taxon>
        <taxon>Magnoliopsida</taxon>
        <taxon>Liliopsida</taxon>
        <taxon>Poales</taxon>
        <taxon>Poaceae</taxon>
        <taxon>BOP clade</taxon>
        <taxon>Oryzoideae</taxon>
        <taxon>Oryzeae</taxon>
        <taxon>Oryzinae</taxon>
        <taxon>Oryza</taxon>
        <taxon>Oryza sativa</taxon>
    </lineage>
</organism>
<proteinExistence type="predicted"/>
<feature type="repeat" description="RCC1" evidence="2">
    <location>
        <begin position="95"/>
        <end position="154"/>
    </location>
</feature>
<reference evidence="4" key="2">
    <citation type="submission" date="2008-12" db="EMBL/GenBank/DDBJ databases">
        <title>Improved gene annotation of the rice (Oryza sativa) genomes.</title>
        <authorList>
            <person name="Wang J."/>
            <person name="Li R."/>
            <person name="Fan W."/>
            <person name="Huang Q."/>
            <person name="Zhang J."/>
            <person name="Zhou Y."/>
            <person name="Hu Y."/>
            <person name="Zi S."/>
            <person name="Li J."/>
            <person name="Ni P."/>
            <person name="Zheng H."/>
            <person name="Zhang Y."/>
            <person name="Zhao M."/>
            <person name="Hao Q."/>
            <person name="McDermott J."/>
            <person name="Samudrala R."/>
            <person name="Kristiansen K."/>
            <person name="Wong G.K.-S."/>
        </authorList>
    </citation>
    <scope>NUCLEOTIDE SEQUENCE</scope>
</reference>
<dbReference type="InterPro" id="IPR000408">
    <property type="entry name" value="Reg_chr_condens"/>
</dbReference>
<dbReference type="EMBL" id="CM000140">
    <property type="protein sequence ID" value="EEE59463.1"/>
    <property type="molecule type" value="Genomic_DNA"/>
</dbReference>
<dbReference type="Pfam" id="PF00415">
    <property type="entry name" value="RCC1"/>
    <property type="match status" value="2"/>
</dbReference>
<gene>
    <name evidence="4" type="ORF">OsJ_11655</name>
</gene>
<evidence type="ECO:0000259" key="3">
    <source>
        <dbReference type="Pfam" id="PF25390"/>
    </source>
</evidence>
<dbReference type="PANTHER" id="PTHR22870:SF466">
    <property type="entry name" value="ANKYRIN REPEAT-CONTAINING PROTEIN"/>
    <property type="match status" value="1"/>
</dbReference>
<dbReference type="PROSITE" id="PS00626">
    <property type="entry name" value="RCC1_2"/>
    <property type="match status" value="2"/>
</dbReference>
<dbReference type="PRINTS" id="PR00633">
    <property type="entry name" value="RCCNDNSATION"/>
</dbReference>
<reference evidence="4" key="1">
    <citation type="journal article" date="2005" name="PLoS Biol.">
        <title>The genomes of Oryza sativa: a history of duplications.</title>
        <authorList>
            <person name="Yu J."/>
            <person name="Wang J."/>
            <person name="Lin W."/>
            <person name="Li S."/>
            <person name="Li H."/>
            <person name="Zhou J."/>
            <person name="Ni P."/>
            <person name="Dong W."/>
            <person name="Hu S."/>
            <person name="Zeng C."/>
            <person name="Zhang J."/>
            <person name="Zhang Y."/>
            <person name="Li R."/>
            <person name="Xu Z."/>
            <person name="Li S."/>
            <person name="Li X."/>
            <person name="Zheng H."/>
            <person name="Cong L."/>
            <person name="Lin L."/>
            <person name="Yin J."/>
            <person name="Geng J."/>
            <person name="Li G."/>
            <person name="Shi J."/>
            <person name="Liu J."/>
            <person name="Lv H."/>
            <person name="Li J."/>
            <person name="Wang J."/>
            <person name="Deng Y."/>
            <person name="Ran L."/>
            <person name="Shi X."/>
            <person name="Wang X."/>
            <person name="Wu Q."/>
            <person name="Li C."/>
            <person name="Ren X."/>
            <person name="Wang J."/>
            <person name="Wang X."/>
            <person name="Li D."/>
            <person name="Liu D."/>
            <person name="Zhang X."/>
            <person name="Ji Z."/>
            <person name="Zhao W."/>
            <person name="Sun Y."/>
            <person name="Zhang Z."/>
            <person name="Bao J."/>
            <person name="Han Y."/>
            <person name="Dong L."/>
            <person name="Ji J."/>
            <person name="Chen P."/>
            <person name="Wu S."/>
            <person name="Liu J."/>
            <person name="Xiao Y."/>
            <person name="Bu D."/>
            <person name="Tan J."/>
            <person name="Yang L."/>
            <person name="Ye C."/>
            <person name="Zhang J."/>
            <person name="Xu J."/>
            <person name="Zhou Y."/>
            <person name="Yu Y."/>
            <person name="Zhang B."/>
            <person name="Zhuang S."/>
            <person name="Wei H."/>
            <person name="Liu B."/>
            <person name="Lei M."/>
            <person name="Yu H."/>
            <person name="Li Y."/>
            <person name="Xu H."/>
            <person name="Wei S."/>
            <person name="He X."/>
            <person name="Fang L."/>
            <person name="Zhang Z."/>
            <person name="Zhang Y."/>
            <person name="Huang X."/>
            <person name="Su Z."/>
            <person name="Tong W."/>
            <person name="Li J."/>
            <person name="Tong Z."/>
            <person name="Li S."/>
            <person name="Ye J."/>
            <person name="Wang L."/>
            <person name="Fang L."/>
            <person name="Lei T."/>
            <person name="Chen C."/>
            <person name="Chen H."/>
            <person name="Xu Z."/>
            <person name="Li H."/>
            <person name="Huang H."/>
            <person name="Zhang F."/>
            <person name="Xu H."/>
            <person name="Li N."/>
            <person name="Zhao C."/>
            <person name="Li S."/>
            <person name="Dong L."/>
            <person name="Huang Y."/>
            <person name="Li L."/>
            <person name="Xi Y."/>
            <person name="Qi Q."/>
            <person name="Li W."/>
            <person name="Zhang B."/>
            <person name="Hu W."/>
            <person name="Zhang Y."/>
            <person name="Tian X."/>
            <person name="Jiao Y."/>
            <person name="Liang X."/>
            <person name="Jin J."/>
            <person name="Gao L."/>
            <person name="Zheng W."/>
            <person name="Hao B."/>
            <person name="Liu S."/>
            <person name="Wang W."/>
            <person name="Yuan L."/>
            <person name="Cao M."/>
            <person name="McDermott J."/>
            <person name="Samudrala R."/>
            <person name="Wang J."/>
            <person name="Wong G.K."/>
            <person name="Yang H."/>
        </authorList>
    </citation>
    <scope>NUCLEOTIDE SEQUENCE [LARGE SCALE GENOMIC DNA]</scope>
</reference>
<dbReference type="Proteomes" id="UP000007752">
    <property type="component" value="Chromosome 3"/>
</dbReference>
<dbReference type="PROSITE" id="PS50012">
    <property type="entry name" value="RCC1_3"/>
    <property type="match status" value="6"/>
</dbReference>
<feature type="repeat" description="RCC1" evidence="2">
    <location>
        <begin position="286"/>
        <end position="346"/>
    </location>
</feature>